<evidence type="ECO:0000313" key="1">
    <source>
        <dbReference type="EMBL" id="NYI07949.1"/>
    </source>
</evidence>
<sequence>MAADGPIDLRTDVPHSARMYNYFLGGKDNFPADREAAEKVLAIAPSIRTGAIANRRFLGSAVTYLVREAGIRQFLDIGTGIPTEDNTHEVAQSLAPDARIVYVDNDPIVLAHARALLKSSPEGRTAYIDADLRDPRSILDHPDLRATLDLTQPVALMFIATLHFVPDEEAYPVVQTLMDALPSGSHLVISHATADFPSTAFQEIVKVYTASGITLVTRTKAEVERFYTGMELAGEGVSPYWPYPEGAERPREEDLGGYIAVGRKP</sequence>
<name>A0A853A0P8_9ACTN</name>
<evidence type="ECO:0000313" key="2">
    <source>
        <dbReference type="Proteomes" id="UP000567795"/>
    </source>
</evidence>
<proteinExistence type="predicted"/>
<reference evidence="1 2" key="1">
    <citation type="submission" date="2020-07" db="EMBL/GenBank/DDBJ databases">
        <title>Sequencing the genomes of 1000 actinobacteria strains.</title>
        <authorList>
            <person name="Klenk H.-P."/>
        </authorList>
    </citation>
    <scope>NUCLEOTIDE SEQUENCE [LARGE SCALE GENOMIC DNA]</scope>
    <source>
        <strain evidence="1 2">DSM 42178</strain>
    </source>
</reference>
<keyword evidence="2" id="KW-1185">Reference proteome</keyword>
<dbReference type="GO" id="GO:0032259">
    <property type="term" value="P:methylation"/>
    <property type="evidence" value="ECO:0007669"/>
    <property type="project" value="UniProtKB-KW"/>
</dbReference>
<dbReference type="EMBL" id="JACBZD010000002">
    <property type="protein sequence ID" value="NYI07949.1"/>
    <property type="molecule type" value="Genomic_DNA"/>
</dbReference>
<keyword evidence="1" id="KW-0808">Transferase</keyword>
<dbReference type="GO" id="GO:0008168">
    <property type="term" value="F:methyltransferase activity"/>
    <property type="evidence" value="ECO:0007669"/>
    <property type="project" value="UniProtKB-KW"/>
</dbReference>
<dbReference type="RefSeq" id="WP_218904782.1">
    <property type="nucleotide sequence ID" value="NZ_JACBZD010000002.1"/>
</dbReference>
<dbReference type="InterPro" id="IPR006764">
    <property type="entry name" value="SAM_dep_MeTrfase_SAV2177_type"/>
</dbReference>
<dbReference type="PIRSF" id="PIRSF017393">
    <property type="entry name" value="MTase_SAV2177"/>
    <property type="match status" value="1"/>
</dbReference>
<dbReference type="AlphaFoldDB" id="A0A853A0P8"/>
<comment type="caution">
    <text evidence="1">The sequence shown here is derived from an EMBL/GenBank/DDBJ whole genome shotgun (WGS) entry which is preliminary data.</text>
</comment>
<protein>
    <submittedName>
        <fullName evidence="1">SAM-dependent methyltransferase</fullName>
    </submittedName>
</protein>
<dbReference type="InterPro" id="IPR029063">
    <property type="entry name" value="SAM-dependent_MTases_sf"/>
</dbReference>
<dbReference type="Pfam" id="PF04672">
    <property type="entry name" value="Methyltransf_19"/>
    <property type="match status" value="1"/>
</dbReference>
<dbReference type="Proteomes" id="UP000567795">
    <property type="component" value="Unassembled WGS sequence"/>
</dbReference>
<organism evidence="1 2">
    <name type="scientific">Allostreptomyces psammosilenae</name>
    <dbReference type="NCBI Taxonomy" id="1892865"/>
    <lineage>
        <taxon>Bacteria</taxon>
        <taxon>Bacillati</taxon>
        <taxon>Actinomycetota</taxon>
        <taxon>Actinomycetes</taxon>
        <taxon>Kitasatosporales</taxon>
        <taxon>Streptomycetaceae</taxon>
        <taxon>Allostreptomyces</taxon>
    </lineage>
</organism>
<gene>
    <name evidence="1" type="ORF">FHU37_004978</name>
</gene>
<dbReference type="SUPFAM" id="SSF53335">
    <property type="entry name" value="S-adenosyl-L-methionine-dependent methyltransferases"/>
    <property type="match status" value="1"/>
</dbReference>
<keyword evidence="1" id="KW-0489">Methyltransferase</keyword>
<dbReference type="Gene3D" id="3.40.50.150">
    <property type="entry name" value="Vaccinia Virus protein VP39"/>
    <property type="match status" value="1"/>
</dbReference>
<accession>A0A853A0P8</accession>